<evidence type="ECO:0000256" key="1">
    <source>
        <dbReference type="ARBA" id="ARBA00022729"/>
    </source>
</evidence>
<evidence type="ECO:0000259" key="2">
    <source>
        <dbReference type="PROSITE" id="PS51109"/>
    </source>
</evidence>
<evidence type="ECO:0000313" key="3">
    <source>
        <dbReference type="EMBL" id="VTQ85042.1"/>
    </source>
</evidence>
<reference evidence="3 4" key="1">
    <citation type="submission" date="2019-05" db="EMBL/GenBank/DDBJ databases">
        <authorList>
            <consortium name="Pathogen Informatics"/>
        </authorList>
    </citation>
    <scope>NUCLEOTIDE SEQUENCE [LARGE SCALE GENOMIC DNA]</scope>
    <source>
        <strain evidence="3 4">NCTC503</strain>
    </source>
</reference>
<sequence>MKKLKVKNLIMTIVLLIIMVGGAFGAYVYSTVNKWSNLVYPGVKVGDVQLGGKTKEDAQKLLKEKYQDAVLKKKIVITANNKEYSIDYKKLDAKYNISETVEEVMKHKKEESTFNKFLAIKKKSPKNVEMKFSYKQDYINSVISQVKKDVNREPKDATLTMISGSNFSVSEEKVGFKLQEDKLKKEILDKVNGKLDNEVIKIKASIETIKPKKTKDKLSTINSLISSYTTGFSSGKEGRINNIKLSTEAINGTVLMPGEKFSFNGVVGERTESRGYKKANVIINNEFVEDLGGGICQVSSTLYNTMIRSKIDPTERYSHTIASSYVDIGQDATVSWGGPDYSFVNTLDYPIYIKGYVTGNSVSFNVYSNADLKKYTYKVYSADKQTIPAKTSVVSDSSLPAGTEKVKKQSYPGHKATIYRETYEGEKLIKKEVLHRVSIAPVNGVVLKGTKQ</sequence>
<dbReference type="Pfam" id="PF12229">
    <property type="entry name" value="PG_binding_4"/>
    <property type="match status" value="1"/>
</dbReference>
<dbReference type="OrthoDB" id="9797191at2"/>
<feature type="domain" description="G5" evidence="2">
    <location>
        <begin position="372"/>
        <end position="452"/>
    </location>
</feature>
<dbReference type="Proteomes" id="UP000308489">
    <property type="component" value="Chromosome 1"/>
</dbReference>
<dbReference type="Pfam" id="PF07501">
    <property type="entry name" value="G5"/>
    <property type="match status" value="1"/>
</dbReference>
<protein>
    <submittedName>
        <fullName evidence="3">Vancomycin b-type resistance protein vanW</fullName>
    </submittedName>
</protein>
<dbReference type="InterPro" id="IPR022029">
    <property type="entry name" value="YoaR-like_PG-bd"/>
</dbReference>
<keyword evidence="1" id="KW-0732">Signal</keyword>
<dbReference type="RefSeq" id="WP_138209423.1">
    <property type="nucleotide sequence ID" value="NZ_CBCRUQ010000001.1"/>
</dbReference>
<dbReference type="InterPro" id="IPR052913">
    <property type="entry name" value="Glycopeptide_resist_protein"/>
</dbReference>
<dbReference type="Pfam" id="PF04294">
    <property type="entry name" value="VanW"/>
    <property type="match status" value="1"/>
</dbReference>
<proteinExistence type="predicted"/>
<dbReference type="PANTHER" id="PTHR35788">
    <property type="entry name" value="EXPORTED PROTEIN-RELATED"/>
    <property type="match status" value="1"/>
</dbReference>
<dbReference type="EMBL" id="LR590481">
    <property type="protein sequence ID" value="VTQ85042.1"/>
    <property type="molecule type" value="Genomic_DNA"/>
</dbReference>
<dbReference type="KEGG" id="hhw:NCTC503_00660"/>
<evidence type="ECO:0000313" key="4">
    <source>
        <dbReference type="Proteomes" id="UP000308489"/>
    </source>
</evidence>
<keyword evidence="4" id="KW-1185">Reference proteome</keyword>
<name>A0A4U9R1F3_HATHI</name>
<dbReference type="Gene3D" id="2.20.230.10">
    <property type="entry name" value="Resuscitation-promoting factor rpfb"/>
    <property type="match status" value="1"/>
</dbReference>
<accession>A0A4U9R1F3</accession>
<dbReference type="SMART" id="SM01208">
    <property type="entry name" value="G5"/>
    <property type="match status" value="1"/>
</dbReference>
<dbReference type="PROSITE" id="PS51109">
    <property type="entry name" value="G5"/>
    <property type="match status" value="1"/>
</dbReference>
<dbReference type="AlphaFoldDB" id="A0A4U9R1F3"/>
<gene>
    <name evidence="3" type="ORF">NCTC503_00660</name>
</gene>
<dbReference type="PANTHER" id="PTHR35788:SF1">
    <property type="entry name" value="EXPORTED PROTEIN"/>
    <property type="match status" value="1"/>
</dbReference>
<dbReference type="InterPro" id="IPR011098">
    <property type="entry name" value="G5_dom"/>
</dbReference>
<organism evidence="3 4">
    <name type="scientific">Hathewaya histolytica</name>
    <name type="common">Clostridium histolyticum</name>
    <dbReference type="NCBI Taxonomy" id="1498"/>
    <lineage>
        <taxon>Bacteria</taxon>
        <taxon>Bacillati</taxon>
        <taxon>Bacillota</taxon>
        <taxon>Clostridia</taxon>
        <taxon>Eubacteriales</taxon>
        <taxon>Clostridiaceae</taxon>
        <taxon>Hathewaya</taxon>
    </lineage>
</organism>
<dbReference type="InterPro" id="IPR007391">
    <property type="entry name" value="Vancomycin_resist_VanW"/>
</dbReference>